<dbReference type="Pfam" id="PF04357">
    <property type="entry name" value="TamB"/>
    <property type="match status" value="1"/>
</dbReference>
<keyword evidence="4" id="KW-0472">Membrane</keyword>
<evidence type="ECO:0000256" key="4">
    <source>
        <dbReference type="ARBA" id="ARBA00023136"/>
    </source>
</evidence>
<evidence type="ECO:0000313" key="6">
    <source>
        <dbReference type="EMBL" id="MDN3713058.1"/>
    </source>
</evidence>
<comment type="subcellular location">
    <subcellularLocation>
        <location evidence="1">Membrane</location>
        <topology evidence="1">Single-pass membrane protein</topology>
    </subcellularLocation>
</comment>
<protein>
    <submittedName>
        <fullName evidence="6">Translocation/assembly module TamB domain-containing protein</fullName>
    </submittedName>
</protein>
<name>A0ABT8D8F4_9RHOB</name>
<gene>
    <name evidence="6" type="ORF">QWZ10_17270</name>
</gene>
<evidence type="ECO:0000256" key="2">
    <source>
        <dbReference type="ARBA" id="ARBA00022692"/>
    </source>
</evidence>
<feature type="domain" description="Translocation and assembly module TamB C-terminal" evidence="5">
    <location>
        <begin position="2"/>
        <end position="78"/>
    </location>
</feature>
<accession>A0ABT8D8F4</accession>
<keyword evidence="3" id="KW-1133">Transmembrane helix</keyword>
<proteinExistence type="predicted"/>
<organism evidence="6 7">
    <name type="scientific">Paracoccus cavernae</name>
    <dbReference type="NCBI Taxonomy" id="1571207"/>
    <lineage>
        <taxon>Bacteria</taxon>
        <taxon>Pseudomonadati</taxon>
        <taxon>Pseudomonadota</taxon>
        <taxon>Alphaproteobacteria</taxon>
        <taxon>Rhodobacterales</taxon>
        <taxon>Paracoccaceae</taxon>
        <taxon>Paracoccus</taxon>
    </lineage>
</organism>
<comment type="caution">
    <text evidence="6">The sequence shown here is derived from an EMBL/GenBank/DDBJ whole genome shotgun (WGS) entry which is preliminary data.</text>
</comment>
<dbReference type="InterPro" id="IPR007452">
    <property type="entry name" value="TamB_C"/>
</dbReference>
<sequence length="78" mass="8406">MRAATGLDDLDLATDDQGNVSVRAGKYLSKNLYTDVQVGGDGTTQINLNLDLSRSLTARGSVNSEGDSTLGIYYERDY</sequence>
<keyword evidence="7" id="KW-1185">Reference proteome</keyword>
<reference evidence="7" key="1">
    <citation type="journal article" date="2019" name="Int. J. Syst. Evol. Microbiol.">
        <title>The Global Catalogue of Microorganisms (GCM) 10K type strain sequencing project: providing services to taxonomists for standard genome sequencing and annotation.</title>
        <authorList>
            <consortium name="The Broad Institute Genomics Platform"/>
            <consortium name="The Broad Institute Genome Sequencing Center for Infectious Disease"/>
            <person name="Wu L."/>
            <person name="Ma J."/>
        </authorList>
    </citation>
    <scope>NUCLEOTIDE SEQUENCE [LARGE SCALE GENOMIC DNA]</scope>
    <source>
        <strain evidence="7">CECT 8482</strain>
    </source>
</reference>
<dbReference type="Proteomes" id="UP001243846">
    <property type="component" value="Unassembled WGS sequence"/>
</dbReference>
<evidence type="ECO:0000313" key="7">
    <source>
        <dbReference type="Proteomes" id="UP001243846"/>
    </source>
</evidence>
<keyword evidence="2" id="KW-0812">Transmembrane</keyword>
<evidence type="ECO:0000256" key="3">
    <source>
        <dbReference type="ARBA" id="ARBA00022989"/>
    </source>
</evidence>
<evidence type="ECO:0000259" key="5">
    <source>
        <dbReference type="Pfam" id="PF04357"/>
    </source>
</evidence>
<dbReference type="EMBL" id="JAUFRC010000001">
    <property type="protein sequence ID" value="MDN3713058.1"/>
    <property type="molecule type" value="Genomic_DNA"/>
</dbReference>
<evidence type="ECO:0000256" key="1">
    <source>
        <dbReference type="ARBA" id="ARBA00004167"/>
    </source>
</evidence>